<dbReference type="HAMAP" id="MF_00118_B">
    <property type="entry name" value="EF_Tu_B"/>
    <property type="match status" value="1"/>
</dbReference>
<feature type="binding site" evidence="7">
    <location>
        <begin position="140"/>
        <end position="143"/>
    </location>
    <ligand>
        <name>GTP</name>
        <dbReference type="ChEBI" id="CHEBI:37565"/>
    </ligand>
</feature>
<dbReference type="AlphaFoldDB" id="A0A1F7YMT4"/>
<dbReference type="PROSITE" id="PS00301">
    <property type="entry name" value="G_TR_1"/>
    <property type="match status" value="1"/>
</dbReference>
<dbReference type="CDD" id="cd03707">
    <property type="entry name" value="EFTU_III"/>
    <property type="match status" value="1"/>
</dbReference>
<dbReference type="PANTHER" id="PTHR43721">
    <property type="entry name" value="ELONGATION FACTOR TU-RELATED"/>
    <property type="match status" value="1"/>
</dbReference>
<dbReference type="NCBIfam" id="NF009372">
    <property type="entry name" value="PRK12735.1"/>
    <property type="match status" value="1"/>
</dbReference>
<dbReference type="InterPro" id="IPR041709">
    <property type="entry name" value="EF-Tu_GTP-bd"/>
</dbReference>
<dbReference type="InterPro" id="IPR009000">
    <property type="entry name" value="Transl_B-barrel_sf"/>
</dbReference>
<evidence type="ECO:0000313" key="9">
    <source>
        <dbReference type="EMBL" id="OGM28651.1"/>
    </source>
</evidence>
<dbReference type="SUPFAM" id="SSF50465">
    <property type="entry name" value="EF-Tu/eEF-1alpha/eIF2-gamma C-terminal domain"/>
    <property type="match status" value="1"/>
</dbReference>
<dbReference type="Proteomes" id="UP000177263">
    <property type="component" value="Unassembled WGS sequence"/>
</dbReference>
<dbReference type="NCBIfam" id="TIGR00231">
    <property type="entry name" value="small_GTP"/>
    <property type="match status" value="1"/>
</dbReference>
<dbReference type="InterPro" id="IPR004541">
    <property type="entry name" value="Transl_elong_EFTu/EF1A_bac/org"/>
</dbReference>
<dbReference type="Gene3D" id="3.40.50.300">
    <property type="entry name" value="P-loop containing nucleotide triphosphate hydrolases"/>
    <property type="match status" value="1"/>
</dbReference>
<dbReference type="InterPro" id="IPR050055">
    <property type="entry name" value="EF-Tu_GTPase"/>
</dbReference>
<dbReference type="EMBL" id="MGGM01000026">
    <property type="protein sequence ID" value="OGM28651.1"/>
    <property type="molecule type" value="Genomic_DNA"/>
</dbReference>
<dbReference type="GO" id="GO:0003746">
    <property type="term" value="F:translation elongation factor activity"/>
    <property type="evidence" value="ECO:0007669"/>
    <property type="project" value="UniProtKB-UniRule"/>
</dbReference>
<dbReference type="PANTHER" id="PTHR43721:SF22">
    <property type="entry name" value="ELONGATION FACTOR TU, MITOCHONDRIAL"/>
    <property type="match status" value="1"/>
</dbReference>
<evidence type="ECO:0000256" key="3">
    <source>
        <dbReference type="ARBA" id="ARBA00022768"/>
    </source>
</evidence>
<gene>
    <name evidence="7" type="primary">tuf</name>
    <name evidence="9" type="ORF">A2801_00755</name>
</gene>
<comment type="subunit">
    <text evidence="7">Monomer.</text>
</comment>
<evidence type="ECO:0000256" key="6">
    <source>
        <dbReference type="ARBA" id="ARBA00029554"/>
    </source>
</evidence>
<dbReference type="NCBIfam" id="NF000766">
    <property type="entry name" value="PRK00049.1"/>
    <property type="match status" value="1"/>
</dbReference>
<reference evidence="9 10" key="1">
    <citation type="journal article" date="2016" name="Nat. Commun.">
        <title>Thousands of microbial genomes shed light on interconnected biogeochemical processes in an aquifer system.</title>
        <authorList>
            <person name="Anantharaman K."/>
            <person name="Brown C.T."/>
            <person name="Hug L.A."/>
            <person name="Sharon I."/>
            <person name="Castelle C.J."/>
            <person name="Probst A.J."/>
            <person name="Thomas B.C."/>
            <person name="Singh A."/>
            <person name="Wilkins M.J."/>
            <person name="Karaoz U."/>
            <person name="Brodie E.L."/>
            <person name="Williams K.H."/>
            <person name="Hubbard S.S."/>
            <person name="Banfield J.F."/>
        </authorList>
    </citation>
    <scope>NUCLEOTIDE SEQUENCE [LARGE SCALE GENOMIC DNA]</scope>
</reference>
<dbReference type="InterPro" id="IPR000795">
    <property type="entry name" value="T_Tr_GTP-bd_dom"/>
</dbReference>
<dbReference type="Pfam" id="PF00009">
    <property type="entry name" value="GTP_EFTU"/>
    <property type="match status" value="1"/>
</dbReference>
<dbReference type="InterPro" id="IPR004161">
    <property type="entry name" value="EFTu-like_2"/>
</dbReference>
<evidence type="ECO:0000256" key="1">
    <source>
        <dbReference type="ARBA" id="ARBA00007249"/>
    </source>
</evidence>
<dbReference type="NCBIfam" id="TIGR00485">
    <property type="entry name" value="EF-Tu"/>
    <property type="match status" value="1"/>
</dbReference>
<evidence type="ECO:0000259" key="8">
    <source>
        <dbReference type="PROSITE" id="PS51722"/>
    </source>
</evidence>
<dbReference type="GO" id="GO:0000287">
    <property type="term" value="F:magnesium ion binding"/>
    <property type="evidence" value="ECO:0007669"/>
    <property type="project" value="UniProtKB-UniRule"/>
</dbReference>
<keyword evidence="7" id="KW-0963">Cytoplasm</keyword>
<keyword evidence="7" id="KW-0378">Hydrolase</keyword>
<dbReference type="InterPro" id="IPR033720">
    <property type="entry name" value="EFTU_2"/>
</dbReference>
<comment type="function">
    <text evidence="7">GTP hydrolase that promotes the GTP-dependent binding of aminoacyl-tRNA to the A-site of ribosomes during protein biosynthesis.</text>
</comment>
<keyword evidence="2 7" id="KW-0547">Nucleotide-binding</keyword>
<feature type="binding site" evidence="7">
    <location>
        <begin position="22"/>
        <end position="29"/>
    </location>
    <ligand>
        <name>GTP</name>
        <dbReference type="ChEBI" id="CHEBI:37565"/>
    </ligand>
</feature>
<proteinExistence type="inferred from homology"/>
<keyword evidence="4 7" id="KW-0648">Protein biosynthesis</keyword>
<evidence type="ECO:0000256" key="5">
    <source>
        <dbReference type="ARBA" id="ARBA00023134"/>
    </source>
</evidence>
<organism evidence="9 10">
    <name type="scientific">Candidatus Woesebacteria bacterium RIFCSPHIGHO2_01_FULL_41_10</name>
    <dbReference type="NCBI Taxonomy" id="1802500"/>
    <lineage>
        <taxon>Bacteria</taxon>
        <taxon>Candidatus Woeseibacteriota</taxon>
    </lineage>
</organism>
<dbReference type="InterPro" id="IPR004160">
    <property type="entry name" value="Transl_elong_EFTu/EF1A_C"/>
</dbReference>
<dbReference type="Pfam" id="PF03144">
    <property type="entry name" value="GTP_EFTU_D2"/>
    <property type="match status" value="1"/>
</dbReference>
<comment type="caution">
    <text evidence="9">The sequence shown here is derived from an EMBL/GenBank/DDBJ whole genome shotgun (WGS) entry which is preliminary data.</text>
</comment>
<accession>A0A1F7YMT4</accession>
<evidence type="ECO:0000256" key="4">
    <source>
        <dbReference type="ARBA" id="ARBA00022917"/>
    </source>
</evidence>
<dbReference type="InterPro" id="IPR027417">
    <property type="entry name" value="P-loop_NTPase"/>
</dbReference>
<protein>
    <recommendedName>
        <fullName evidence="6 7">Elongation factor Tu</fullName>
        <shortName evidence="7">EF-Tu</shortName>
        <ecNumber evidence="7">3.6.5.3</ecNumber>
    </recommendedName>
</protein>
<dbReference type="PRINTS" id="PR00315">
    <property type="entry name" value="ELONGATNFCT"/>
</dbReference>
<dbReference type="GO" id="GO:0005829">
    <property type="term" value="C:cytosol"/>
    <property type="evidence" value="ECO:0007669"/>
    <property type="project" value="TreeGrafter"/>
</dbReference>
<feature type="binding site" evidence="7">
    <location>
        <position position="29"/>
    </location>
    <ligand>
        <name>Mg(2+)</name>
        <dbReference type="ChEBI" id="CHEBI:18420"/>
    </ligand>
</feature>
<dbReference type="NCBIfam" id="NF009373">
    <property type="entry name" value="PRK12736.1"/>
    <property type="match status" value="1"/>
</dbReference>
<evidence type="ECO:0000256" key="2">
    <source>
        <dbReference type="ARBA" id="ARBA00022741"/>
    </source>
</evidence>
<dbReference type="SUPFAM" id="SSF50447">
    <property type="entry name" value="Translation proteins"/>
    <property type="match status" value="1"/>
</dbReference>
<dbReference type="Pfam" id="PF03143">
    <property type="entry name" value="GTP_EFTU_D3"/>
    <property type="match status" value="1"/>
</dbReference>
<evidence type="ECO:0000313" key="10">
    <source>
        <dbReference type="Proteomes" id="UP000177263"/>
    </source>
</evidence>
<comment type="similarity">
    <text evidence="1 7">Belongs to the TRAFAC class translation factor GTPase superfamily. Classic translation factor GTPase family. EF-Tu/EF-1A subfamily.</text>
</comment>
<keyword evidence="3 7" id="KW-0251">Elongation factor</keyword>
<comment type="catalytic activity">
    <reaction evidence="7">
        <text>GTP + H2O = GDP + phosphate + H(+)</text>
        <dbReference type="Rhea" id="RHEA:19669"/>
        <dbReference type="ChEBI" id="CHEBI:15377"/>
        <dbReference type="ChEBI" id="CHEBI:15378"/>
        <dbReference type="ChEBI" id="CHEBI:37565"/>
        <dbReference type="ChEBI" id="CHEBI:43474"/>
        <dbReference type="ChEBI" id="CHEBI:58189"/>
        <dbReference type="EC" id="3.6.5.3"/>
    </reaction>
</comment>
<dbReference type="FunFam" id="2.40.30.10:FF:000001">
    <property type="entry name" value="Elongation factor Tu"/>
    <property type="match status" value="1"/>
</dbReference>
<dbReference type="GO" id="GO:0005525">
    <property type="term" value="F:GTP binding"/>
    <property type="evidence" value="ECO:0007669"/>
    <property type="project" value="UniProtKB-UniRule"/>
</dbReference>
<dbReference type="CDD" id="cd01884">
    <property type="entry name" value="EF_Tu"/>
    <property type="match status" value="1"/>
</dbReference>
<feature type="binding site" evidence="7">
    <location>
        <begin position="85"/>
        <end position="89"/>
    </location>
    <ligand>
        <name>GTP</name>
        <dbReference type="ChEBI" id="CHEBI:37565"/>
    </ligand>
</feature>
<dbReference type="FunFam" id="3.40.50.300:FF:000003">
    <property type="entry name" value="Elongation factor Tu"/>
    <property type="match status" value="1"/>
</dbReference>
<dbReference type="InterPro" id="IPR031157">
    <property type="entry name" value="G_TR_CS"/>
</dbReference>
<dbReference type="STRING" id="1802500.A2801_00755"/>
<keyword evidence="7" id="KW-0460">Magnesium</keyword>
<name>A0A1F7YMT4_9BACT</name>
<keyword evidence="5 7" id="KW-0342">GTP-binding</keyword>
<sequence length="398" mass="43579">MAADTKQKFDRTKPHVNIGTIGHVDHGKTTLTAAISTVLAKHGGSGKAYKFDEIDNAPEEKERGVTINISHIEYETKKRHYAHIDAPGHADYIKNMITGAAQMDGAILVISAADGPMPQTREHVILARQVNVPALVVFLNKVDTVDDPEIVDLVEEDVRELLKKYEYPGDEVPVIRGSALKALEGDAEAEKQILELMDKVDEYVPDPKRETDKPFLMPVEDVFSIKGRGTVVTGRVERGELSVNEEIEIVGIKPSKKTVVTGLEMFRKTLDKTTAGDNVGVLLRGVEKDEIERGQVLAKPGTITPHTEFEAEVYILSKEEGGRHTPFFTGYKPQFFIKTADITGEATLPVGIEMVMPGDSAKMTVKLIVPVALEEGFRFAIREGGKTVGAGVISKVTK</sequence>
<dbReference type="InterPro" id="IPR009001">
    <property type="entry name" value="Transl_elong_EF1A/Init_IF2_C"/>
</dbReference>
<dbReference type="InterPro" id="IPR005225">
    <property type="entry name" value="Small_GTP-bd"/>
</dbReference>
<dbReference type="GO" id="GO:0003924">
    <property type="term" value="F:GTPase activity"/>
    <property type="evidence" value="ECO:0007669"/>
    <property type="project" value="UniProtKB-UniRule"/>
</dbReference>
<feature type="domain" description="Tr-type G" evidence="8">
    <location>
        <begin position="13"/>
        <end position="208"/>
    </location>
</feature>
<dbReference type="PROSITE" id="PS51722">
    <property type="entry name" value="G_TR_2"/>
    <property type="match status" value="1"/>
</dbReference>
<dbReference type="Gene3D" id="2.40.30.10">
    <property type="entry name" value="Translation factors"/>
    <property type="match status" value="2"/>
</dbReference>
<dbReference type="SUPFAM" id="SSF52540">
    <property type="entry name" value="P-loop containing nucleoside triphosphate hydrolases"/>
    <property type="match status" value="1"/>
</dbReference>
<evidence type="ECO:0000256" key="7">
    <source>
        <dbReference type="HAMAP-Rule" id="MF_00118"/>
    </source>
</evidence>
<dbReference type="CDD" id="cd03697">
    <property type="entry name" value="EFTU_II"/>
    <property type="match status" value="1"/>
</dbReference>
<keyword evidence="7" id="KW-0479">Metal-binding</keyword>
<dbReference type="EC" id="3.6.5.3" evidence="7"/>
<comment type="subcellular location">
    <subcellularLocation>
        <location evidence="7">Cytoplasm</location>
    </subcellularLocation>
</comment>